<feature type="non-terminal residue" evidence="1">
    <location>
        <position position="135"/>
    </location>
</feature>
<gene>
    <name evidence="1" type="ORF">FWILDA_LOCUS18732</name>
</gene>
<dbReference type="OrthoDB" id="2312876at2759"/>
<evidence type="ECO:0000313" key="2">
    <source>
        <dbReference type="Proteomes" id="UP001153678"/>
    </source>
</evidence>
<feature type="non-terminal residue" evidence="1">
    <location>
        <position position="1"/>
    </location>
</feature>
<dbReference type="AlphaFoldDB" id="A0A9W4TB59"/>
<sequence length="135" mass="15184">KTYGGFGCDRCYPTGIPCDKNRKCGAQVTDANLLPNSILNITVSSPSAPTGFGHFTISTDYKQSYRFFTDPRFVNGADCDLTGLYNTYTSLWAYDFPTPPGGTWFDIWISVYWDCRDTGRFSCSNPCMSEDIHHR</sequence>
<reference evidence="1" key="1">
    <citation type="submission" date="2022-08" db="EMBL/GenBank/DDBJ databases">
        <authorList>
            <person name="Kallberg Y."/>
            <person name="Tangrot J."/>
            <person name="Rosling A."/>
        </authorList>
    </citation>
    <scope>NUCLEOTIDE SEQUENCE</scope>
    <source>
        <strain evidence="1">Wild A</strain>
    </source>
</reference>
<name>A0A9W4TB59_9GLOM</name>
<accession>A0A9W4TB59</accession>
<protein>
    <submittedName>
        <fullName evidence="1">14623_t:CDS:1</fullName>
    </submittedName>
</protein>
<organism evidence="1 2">
    <name type="scientific">Funneliformis geosporum</name>
    <dbReference type="NCBI Taxonomy" id="1117311"/>
    <lineage>
        <taxon>Eukaryota</taxon>
        <taxon>Fungi</taxon>
        <taxon>Fungi incertae sedis</taxon>
        <taxon>Mucoromycota</taxon>
        <taxon>Glomeromycotina</taxon>
        <taxon>Glomeromycetes</taxon>
        <taxon>Glomerales</taxon>
        <taxon>Glomeraceae</taxon>
        <taxon>Funneliformis</taxon>
    </lineage>
</organism>
<dbReference type="Proteomes" id="UP001153678">
    <property type="component" value="Unassembled WGS sequence"/>
</dbReference>
<comment type="caution">
    <text evidence="1">The sequence shown here is derived from an EMBL/GenBank/DDBJ whole genome shotgun (WGS) entry which is preliminary data.</text>
</comment>
<evidence type="ECO:0000313" key="1">
    <source>
        <dbReference type="EMBL" id="CAI2198758.1"/>
    </source>
</evidence>
<keyword evidence="2" id="KW-1185">Reference proteome</keyword>
<dbReference type="EMBL" id="CAMKVN010019498">
    <property type="protein sequence ID" value="CAI2198758.1"/>
    <property type="molecule type" value="Genomic_DNA"/>
</dbReference>
<proteinExistence type="predicted"/>